<dbReference type="EMBL" id="JBHSOD010000012">
    <property type="protein sequence ID" value="MFC5885817.1"/>
    <property type="molecule type" value="Genomic_DNA"/>
</dbReference>
<evidence type="ECO:0000259" key="1">
    <source>
        <dbReference type="Pfam" id="PF12697"/>
    </source>
</evidence>
<keyword evidence="2" id="KW-0378">Hydrolase</keyword>
<organism evidence="2 3">
    <name type="scientific">Kitasatospora aburaviensis</name>
    <dbReference type="NCBI Taxonomy" id="67265"/>
    <lineage>
        <taxon>Bacteria</taxon>
        <taxon>Bacillati</taxon>
        <taxon>Actinomycetota</taxon>
        <taxon>Actinomycetes</taxon>
        <taxon>Kitasatosporales</taxon>
        <taxon>Streptomycetaceae</taxon>
        <taxon>Kitasatospora</taxon>
    </lineage>
</organism>
<dbReference type="Gene3D" id="3.40.50.1820">
    <property type="entry name" value="alpha/beta hydrolase"/>
    <property type="match status" value="1"/>
</dbReference>
<keyword evidence="3" id="KW-1185">Reference proteome</keyword>
<dbReference type="GO" id="GO:0016787">
    <property type="term" value="F:hydrolase activity"/>
    <property type="evidence" value="ECO:0007669"/>
    <property type="project" value="UniProtKB-KW"/>
</dbReference>
<evidence type="ECO:0000313" key="3">
    <source>
        <dbReference type="Proteomes" id="UP001596067"/>
    </source>
</evidence>
<dbReference type="InterPro" id="IPR000073">
    <property type="entry name" value="AB_hydrolase_1"/>
</dbReference>
<protein>
    <submittedName>
        <fullName evidence="2">Alpha/beta fold hydrolase</fullName>
    </submittedName>
</protein>
<dbReference type="InterPro" id="IPR029058">
    <property type="entry name" value="AB_hydrolase_fold"/>
</dbReference>
<reference evidence="3" key="1">
    <citation type="journal article" date="2019" name="Int. J. Syst. Evol. Microbiol.">
        <title>The Global Catalogue of Microorganisms (GCM) 10K type strain sequencing project: providing services to taxonomists for standard genome sequencing and annotation.</title>
        <authorList>
            <consortium name="The Broad Institute Genomics Platform"/>
            <consortium name="The Broad Institute Genome Sequencing Center for Infectious Disease"/>
            <person name="Wu L."/>
            <person name="Ma J."/>
        </authorList>
    </citation>
    <scope>NUCLEOTIDE SEQUENCE [LARGE SCALE GENOMIC DNA]</scope>
    <source>
        <strain evidence="3">CGMCC 4.1469</strain>
    </source>
</reference>
<evidence type="ECO:0000313" key="2">
    <source>
        <dbReference type="EMBL" id="MFC5885817.1"/>
    </source>
</evidence>
<proteinExistence type="predicted"/>
<dbReference type="PANTHER" id="PTHR10992">
    <property type="entry name" value="METHYLESTERASE FAMILY MEMBER"/>
    <property type="match status" value="1"/>
</dbReference>
<dbReference type="PANTHER" id="PTHR10992:SF1086">
    <property type="entry name" value="AB HYDROLASE-1 DOMAIN-CONTAINING PROTEIN"/>
    <property type="match status" value="1"/>
</dbReference>
<gene>
    <name evidence="2" type="ORF">ACFP0N_12645</name>
</gene>
<accession>A0ABW1EV67</accession>
<sequence>MSTFVLVPGLWLGAWAWDEVAGPLRAAGHTVHAVSLTGLAERSGEAGPEVGVERHVTDLTDLMTREDLWDVVLVAHSGAAVPVTGAADRMPERIRRVVYVDSGPIPDGAALADLWEPGYRAQMEASVVDGHRLPLPSFEDFVAAGTSIDGMDEAALARFRERATAHPFAAVTEPLRLTGGGETLPKALVSCSFPLEQVRAMIAAGHPYFAALGGPEWELRELATGHWPMFSRPADTAAVLAEIGELPQR</sequence>
<dbReference type="RefSeq" id="WP_313763090.1">
    <property type="nucleotide sequence ID" value="NZ_BAAAVH010000107.1"/>
</dbReference>
<name>A0ABW1EV67_9ACTN</name>
<dbReference type="Pfam" id="PF12697">
    <property type="entry name" value="Abhydrolase_6"/>
    <property type="match status" value="1"/>
</dbReference>
<comment type="caution">
    <text evidence="2">The sequence shown here is derived from an EMBL/GenBank/DDBJ whole genome shotgun (WGS) entry which is preliminary data.</text>
</comment>
<dbReference type="Proteomes" id="UP001596067">
    <property type="component" value="Unassembled WGS sequence"/>
</dbReference>
<dbReference type="InterPro" id="IPR045889">
    <property type="entry name" value="MES/HNL"/>
</dbReference>
<dbReference type="SUPFAM" id="SSF53474">
    <property type="entry name" value="alpha/beta-Hydrolases"/>
    <property type="match status" value="1"/>
</dbReference>
<feature type="domain" description="AB hydrolase-1" evidence="1">
    <location>
        <begin position="4"/>
        <end position="238"/>
    </location>
</feature>